<evidence type="ECO:0000313" key="3">
    <source>
        <dbReference type="EnsemblMetazoa" id="XP_038072814.1"/>
    </source>
</evidence>
<dbReference type="CDD" id="cd09487">
    <property type="entry name" value="SAM_superfamily"/>
    <property type="match status" value="1"/>
</dbReference>
<dbReference type="InterPro" id="IPR001715">
    <property type="entry name" value="CH_dom"/>
</dbReference>
<feature type="region of interest" description="Disordered" evidence="1">
    <location>
        <begin position="944"/>
        <end position="980"/>
    </location>
</feature>
<dbReference type="EnsemblMetazoa" id="XM_038216886.1">
    <property type="protein sequence ID" value="XP_038072814.1"/>
    <property type="gene ID" value="LOC119741179"/>
</dbReference>
<dbReference type="AlphaFoldDB" id="A0A914B9Z5"/>
<dbReference type="Gene3D" id="1.10.150.50">
    <property type="entry name" value="Transcription Factor, Ets-1"/>
    <property type="match status" value="1"/>
</dbReference>
<feature type="compositionally biased region" description="Acidic residues" evidence="1">
    <location>
        <begin position="868"/>
        <end position="877"/>
    </location>
</feature>
<feature type="compositionally biased region" description="Low complexity" evidence="1">
    <location>
        <begin position="706"/>
        <end position="720"/>
    </location>
</feature>
<dbReference type="GeneID" id="119741179"/>
<feature type="compositionally biased region" description="Basic and acidic residues" evidence="1">
    <location>
        <begin position="601"/>
        <end position="610"/>
    </location>
</feature>
<accession>A0A914B9Z5</accession>
<dbReference type="Proteomes" id="UP000887568">
    <property type="component" value="Unplaced"/>
</dbReference>
<dbReference type="EnsemblMetazoa" id="XM_038216887.1">
    <property type="protein sequence ID" value="XP_038072815.1"/>
    <property type="gene ID" value="LOC119741179"/>
</dbReference>
<dbReference type="PROSITE" id="PS50021">
    <property type="entry name" value="CH"/>
    <property type="match status" value="1"/>
</dbReference>
<dbReference type="SMART" id="SM00454">
    <property type="entry name" value="SAM"/>
    <property type="match status" value="1"/>
</dbReference>
<dbReference type="PANTHER" id="PTHR12784">
    <property type="entry name" value="STEERIN"/>
    <property type="match status" value="1"/>
</dbReference>
<keyword evidence="4" id="KW-1185">Reference proteome</keyword>
<dbReference type="InterPro" id="IPR036872">
    <property type="entry name" value="CH_dom_sf"/>
</dbReference>
<sequence length="1129" mass="126569">MLTLKNHVTNNGPMGSPKQPRQPIKSWTSKTVKTGERSRQNGLINSPRGLYNRGKVPITGKQGVGGEWALKECEEHTTWLNGILKKHRSRPISDLRKSISDGLTLVNILEILFHGKIQGVQTRPIIRAQRLENINLCLRFLENRGVEIQHISADELTDSNLRATLSLVTCLRKRFEAFHTSNSAHGDGSSLSIDKSVRPPTEDSIQPPLGREASIHSFHSLHSIHSQHSDGIPSRPKSSDIPATIPSDDEGPGLPISPTAPVNGDAELVLPGTMADADPDEPRPESADKTENIVIPSVTQLDSQGVSQHGASSRKHQFASSHKRAFRPPLTKRNSSGTGSPVMSRSPIRDALTQSVEEKLKSLLDSPNPGGGARRNMPIDDGELLEPPPPRRRSYRGDDDDDEGNEGSVTIEENKLQAMLEDPDNFEDYHKDWDRYVSDYIPSHSAEKTEGPRAQRLLDRQSSQPSPPPTSQHRSLPFFHAPPSQHMGPVQSSPPMANHSPYLNGRSHSMSSNDPHSQSSMYNDNGRRNHHYNGMQQYYPGEESPNQQRKLPSYTDHIQRHPPKQRAPNSNNPRNIYIPEGPRSQSSPMRQPQGYPQDWQQPRRREEQYEPRLNYGPSRRDYDHRATDEDHQRVRQYLNNMHGSAPSNPRGIPMEELSRRHDYRYPQGNRKPEPNTPYIYLDRVPPDSRTQQTYLRNGGGLEGSRDFTFSPSDSSSRSSTPPLPPLSPDNSDMDSMPNSPYLGKKMQRSISVGVLPAGVHMPSHRLNESVMGMKKRKNSSNRSGGPAHKTFEPKSSSRRSAGKGRRKMSKGVKSSSSSNIMINSTSSNKRKSPNIRALPVAPLHKVQEHTEHTDSDLSSHHSDRRSDSDDDNDEDNDSGSVSHLSSLKPTIKVLDAHHQQQSATESVEPPDADNIRQQLVALEKMYKEILEVIGNDRRERLLENPGERLSVSSMSTTSAKTLNKSKVPSSHKPSKRREKDIRLVNKRFARVESHVVTLARSVAHLSSELRSQSAMFHEIESLRHEINQIRDMQVLNASEVLNGGMKFRPIVPLCSSPQKIKKLTKFFGEEPPLLTMFLKELGYEKYVSLFEREGIGMVELPYLSEERLESIGVPTGPRLRILQEAQLMV</sequence>
<feature type="compositionally biased region" description="Low complexity" evidence="1">
    <location>
        <begin position="728"/>
        <end position="740"/>
    </location>
</feature>
<dbReference type="RefSeq" id="XP_038072815.1">
    <property type="nucleotide sequence ID" value="XM_038216887.1"/>
</dbReference>
<feature type="compositionally biased region" description="Polar residues" evidence="1">
    <location>
        <begin position="182"/>
        <end position="193"/>
    </location>
</feature>
<feature type="region of interest" description="Disordered" evidence="1">
    <location>
        <begin position="302"/>
        <end position="348"/>
    </location>
</feature>
<feature type="region of interest" description="Disordered" evidence="1">
    <location>
        <begin position="664"/>
        <end position="743"/>
    </location>
</feature>
<dbReference type="InterPro" id="IPR039041">
    <property type="entry name" value="Nav/unc-53"/>
</dbReference>
<dbReference type="GO" id="GO:0022008">
    <property type="term" value="P:neurogenesis"/>
    <property type="evidence" value="ECO:0007669"/>
    <property type="project" value="InterPro"/>
</dbReference>
<dbReference type="RefSeq" id="XP_038072814.1">
    <property type="nucleotide sequence ID" value="XM_038216886.1"/>
</dbReference>
<feature type="compositionally biased region" description="Basic and acidic residues" evidence="1">
    <location>
        <begin position="618"/>
        <end position="627"/>
    </location>
</feature>
<evidence type="ECO:0000313" key="4">
    <source>
        <dbReference type="Proteomes" id="UP000887568"/>
    </source>
</evidence>
<dbReference type="Pfam" id="PF07647">
    <property type="entry name" value="SAM_2"/>
    <property type="match status" value="1"/>
</dbReference>
<dbReference type="InterPro" id="IPR001660">
    <property type="entry name" value="SAM"/>
</dbReference>
<dbReference type="CDD" id="cd21212">
    <property type="entry name" value="CH_NAV2-like"/>
    <property type="match status" value="1"/>
</dbReference>
<organism evidence="3 4">
    <name type="scientific">Patiria miniata</name>
    <name type="common">Bat star</name>
    <name type="synonym">Asterina miniata</name>
    <dbReference type="NCBI Taxonomy" id="46514"/>
    <lineage>
        <taxon>Eukaryota</taxon>
        <taxon>Metazoa</taxon>
        <taxon>Echinodermata</taxon>
        <taxon>Eleutherozoa</taxon>
        <taxon>Asterozoa</taxon>
        <taxon>Asteroidea</taxon>
        <taxon>Valvatacea</taxon>
        <taxon>Valvatida</taxon>
        <taxon>Asterinidae</taxon>
        <taxon>Patiria</taxon>
    </lineage>
</organism>
<dbReference type="OMA" id="MLEDPDK"/>
<feature type="compositionally biased region" description="Polar residues" evidence="1">
    <location>
        <begin position="302"/>
        <end position="311"/>
    </location>
</feature>
<name>A0A914B9Z5_PATMI</name>
<feature type="compositionally biased region" description="Polar residues" evidence="1">
    <location>
        <begin position="1"/>
        <end position="13"/>
    </location>
</feature>
<feature type="region of interest" description="Disordered" evidence="1">
    <location>
        <begin position="362"/>
        <end position="429"/>
    </location>
</feature>
<feature type="compositionally biased region" description="Polar residues" evidence="1">
    <location>
        <begin position="950"/>
        <end position="962"/>
    </location>
</feature>
<dbReference type="SUPFAM" id="SSF47769">
    <property type="entry name" value="SAM/Pointed domain"/>
    <property type="match status" value="1"/>
</dbReference>
<protein>
    <recommendedName>
        <fullName evidence="2">Calponin-homology (CH) domain-containing protein</fullName>
    </recommendedName>
</protein>
<reference evidence="3" key="1">
    <citation type="submission" date="2022-11" db="UniProtKB">
        <authorList>
            <consortium name="EnsemblMetazoa"/>
        </authorList>
    </citation>
    <scope>IDENTIFICATION</scope>
</reference>
<dbReference type="SMART" id="SM00033">
    <property type="entry name" value="CH"/>
    <property type="match status" value="1"/>
</dbReference>
<feature type="region of interest" description="Disordered" evidence="1">
    <location>
        <begin position="223"/>
        <end position="266"/>
    </location>
</feature>
<feature type="region of interest" description="Disordered" evidence="1">
    <location>
        <begin position="182"/>
        <end position="209"/>
    </location>
</feature>
<dbReference type="SUPFAM" id="SSF47576">
    <property type="entry name" value="Calponin-homology domain, CH-domain"/>
    <property type="match status" value="1"/>
</dbReference>
<dbReference type="OrthoDB" id="8188202at2759"/>
<feature type="region of interest" description="Disordered" evidence="1">
    <location>
        <begin position="444"/>
        <end position="627"/>
    </location>
</feature>
<proteinExistence type="predicted"/>
<feature type="compositionally biased region" description="Basic residues" evidence="1">
    <location>
        <begin position="796"/>
        <end position="810"/>
    </location>
</feature>
<feature type="domain" description="Calponin-homology (CH)" evidence="2">
    <location>
        <begin position="70"/>
        <end position="176"/>
    </location>
</feature>
<evidence type="ECO:0000259" key="2">
    <source>
        <dbReference type="PROSITE" id="PS50021"/>
    </source>
</evidence>
<dbReference type="PANTHER" id="PTHR12784:SF28">
    <property type="entry name" value="PROTEIN SICKIE"/>
    <property type="match status" value="1"/>
</dbReference>
<feature type="compositionally biased region" description="Basic residues" evidence="1">
    <location>
        <begin position="312"/>
        <end position="326"/>
    </location>
</feature>
<dbReference type="InterPro" id="IPR013761">
    <property type="entry name" value="SAM/pointed_sf"/>
</dbReference>
<feature type="compositionally biased region" description="Low complexity" evidence="1">
    <location>
        <begin position="811"/>
        <end position="827"/>
    </location>
</feature>
<evidence type="ECO:0000256" key="1">
    <source>
        <dbReference type="SAM" id="MobiDB-lite"/>
    </source>
</evidence>
<feature type="compositionally biased region" description="Polar residues" evidence="1">
    <location>
        <begin position="332"/>
        <end position="343"/>
    </location>
</feature>
<feature type="compositionally biased region" description="Basic and acidic residues" evidence="1">
    <location>
        <begin position="445"/>
        <end position="459"/>
    </location>
</feature>
<feature type="compositionally biased region" description="Polar residues" evidence="1">
    <location>
        <begin position="506"/>
        <end position="523"/>
    </location>
</feature>
<dbReference type="Pfam" id="PF00307">
    <property type="entry name" value="CH"/>
    <property type="match status" value="1"/>
</dbReference>
<feature type="compositionally biased region" description="Basic and acidic residues" evidence="1">
    <location>
        <begin position="845"/>
        <end position="867"/>
    </location>
</feature>
<feature type="region of interest" description="Disordered" evidence="1">
    <location>
        <begin position="756"/>
        <end position="885"/>
    </location>
</feature>
<dbReference type="Gene3D" id="1.10.418.10">
    <property type="entry name" value="Calponin-like domain"/>
    <property type="match status" value="1"/>
</dbReference>
<feature type="region of interest" description="Disordered" evidence="1">
    <location>
        <begin position="1"/>
        <end position="46"/>
    </location>
</feature>